<proteinExistence type="predicted"/>
<dbReference type="RefSeq" id="WP_111158218.1">
    <property type="nucleotide sequence ID" value="NZ_PCDP01000001.1"/>
</dbReference>
<dbReference type="InterPro" id="IPR010982">
    <property type="entry name" value="Lambda_DNA-bd_dom_sf"/>
</dbReference>
<organism evidence="2 3">
    <name type="scientific">Rhizobium tubonense</name>
    <dbReference type="NCBI Taxonomy" id="484088"/>
    <lineage>
        <taxon>Bacteria</taxon>
        <taxon>Pseudomonadati</taxon>
        <taxon>Pseudomonadota</taxon>
        <taxon>Alphaproteobacteria</taxon>
        <taxon>Hyphomicrobiales</taxon>
        <taxon>Rhizobiaceae</taxon>
        <taxon>Rhizobium/Agrobacterium group</taxon>
        <taxon>Rhizobium</taxon>
    </lineage>
</organism>
<keyword evidence="3" id="KW-1185">Reference proteome</keyword>
<dbReference type="SUPFAM" id="SSF47413">
    <property type="entry name" value="lambda repressor-like DNA-binding domains"/>
    <property type="match status" value="1"/>
</dbReference>
<dbReference type="AlphaFoldDB" id="A0A2W4CXC9"/>
<feature type="region of interest" description="Disordered" evidence="1">
    <location>
        <begin position="63"/>
        <end position="96"/>
    </location>
</feature>
<accession>A0A2W4CXC9</accession>
<sequence length="96" mass="9983">MITAAQIRGARAMVGLSTEDLAADSKLPVASIQTIESDIASADAKAITAVRAALEARGILFLPSGSQDSGGPGVRMKSWDEEEGIRPENLNATNDD</sequence>
<evidence type="ECO:0000313" key="3">
    <source>
        <dbReference type="Proteomes" id="UP000248925"/>
    </source>
</evidence>
<dbReference type="GO" id="GO:0003677">
    <property type="term" value="F:DNA binding"/>
    <property type="evidence" value="ECO:0007669"/>
    <property type="project" value="UniProtKB-KW"/>
</dbReference>
<dbReference type="Proteomes" id="UP000248925">
    <property type="component" value="Unassembled WGS sequence"/>
</dbReference>
<dbReference type="OrthoDB" id="7206663at2"/>
<gene>
    <name evidence="2" type="ORF">CPY51_01155</name>
</gene>
<protein>
    <submittedName>
        <fullName evidence="2">DNA-binding protein</fullName>
    </submittedName>
</protein>
<name>A0A2W4CXC9_9HYPH</name>
<keyword evidence="2" id="KW-0238">DNA-binding</keyword>
<dbReference type="Gene3D" id="1.10.260.40">
    <property type="entry name" value="lambda repressor-like DNA-binding domains"/>
    <property type="match status" value="1"/>
</dbReference>
<comment type="caution">
    <text evidence="2">The sequence shown here is derived from an EMBL/GenBank/DDBJ whole genome shotgun (WGS) entry which is preliminary data.</text>
</comment>
<evidence type="ECO:0000256" key="1">
    <source>
        <dbReference type="SAM" id="MobiDB-lite"/>
    </source>
</evidence>
<reference evidence="2 3" key="1">
    <citation type="journal article" date="2018" name="Sci. Rep.">
        <title>Rhizobium tumorigenes sp. nov., a novel plant tumorigenic bacterium isolated from cane gall tumors on thornless blackberry.</title>
        <authorList>
            <person name="Kuzmanovi N."/>
            <person name="Smalla K."/>
            <person name="Gronow S."/>
            <person name="PuBawska J."/>
        </authorList>
    </citation>
    <scope>NUCLEOTIDE SEQUENCE [LARGE SCALE GENOMIC DNA]</scope>
    <source>
        <strain evidence="2 3">CCBAU 85046</strain>
    </source>
</reference>
<dbReference type="EMBL" id="PCDP01000001">
    <property type="protein sequence ID" value="PZM16889.1"/>
    <property type="molecule type" value="Genomic_DNA"/>
</dbReference>
<evidence type="ECO:0000313" key="2">
    <source>
        <dbReference type="EMBL" id="PZM16889.1"/>
    </source>
</evidence>